<evidence type="ECO:0000259" key="3">
    <source>
        <dbReference type="Pfam" id="PF02894"/>
    </source>
</evidence>
<accession>A0A1T4JS91</accession>
<dbReference type="PANTHER" id="PTHR43708:SF7">
    <property type="entry name" value="OXIDOREDUCTASE"/>
    <property type="match status" value="1"/>
</dbReference>
<name>A0A1T4JS91_9LACT</name>
<feature type="domain" description="Gfo/Idh/MocA-like oxidoreductase C-terminal" evidence="3">
    <location>
        <begin position="132"/>
        <end position="335"/>
    </location>
</feature>
<dbReference type="PANTHER" id="PTHR43708">
    <property type="entry name" value="CONSERVED EXPRESSED OXIDOREDUCTASE (EUROFUNG)"/>
    <property type="match status" value="1"/>
</dbReference>
<dbReference type="GO" id="GO:0000166">
    <property type="term" value="F:nucleotide binding"/>
    <property type="evidence" value="ECO:0007669"/>
    <property type="project" value="InterPro"/>
</dbReference>
<dbReference type="InterPro" id="IPR051317">
    <property type="entry name" value="Gfo/Idh/MocA_oxidoreduct"/>
</dbReference>
<dbReference type="Proteomes" id="UP000189941">
    <property type="component" value="Unassembled WGS sequence"/>
</dbReference>
<evidence type="ECO:0000256" key="1">
    <source>
        <dbReference type="ARBA" id="ARBA00010928"/>
    </source>
</evidence>
<dbReference type="Gene3D" id="3.30.360.10">
    <property type="entry name" value="Dihydrodipicolinate Reductase, domain 2"/>
    <property type="match status" value="1"/>
</dbReference>
<dbReference type="InterPro" id="IPR004104">
    <property type="entry name" value="Gfo/Idh/MocA-like_OxRdtase_C"/>
</dbReference>
<dbReference type="AlphaFoldDB" id="A0A1T4JS91"/>
<dbReference type="Gene3D" id="3.40.50.720">
    <property type="entry name" value="NAD(P)-binding Rossmann-like Domain"/>
    <property type="match status" value="1"/>
</dbReference>
<dbReference type="Pfam" id="PF02894">
    <property type="entry name" value="GFO_IDH_MocA_C"/>
    <property type="match status" value="1"/>
</dbReference>
<dbReference type="SUPFAM" id="SSF55347">
    <property type="entry name" value="Glyceraldehyde-3-phosphate dehydrogenase-like, C-terminal domain"/>
    <property type="match status" value="1"/>
</dbReference>
<proteinExistence type="inferred from homology"/>
<dbReference type="Pfam" id="PF01408">
    <property type="entry name" value="GFO_IDH_MocA"/>
    <property type="match status" value="1"/>
</dbReference>
<comment type="similarity">
    <text evidence="1">Belongs to the Gfo/Idh/MocA family.</text>
</comment>
<dbReference type="InterPro" id="IPR036291">
    <property type="entry name" value="NAD(P)-bd_dom_sf"/>
</dbReference>
<dbReference type="OrthoDB" id="9815825at2"/>
<dbReference type="EMBL" id="FUWO01000002">
    <property type="protein sequence ID" value="SJZ33011.1"/>
    <property type="molecule type" value="Genomic_DNA"/>
</dbReference>
<dbReference type="RefSeq" id="WP_078755198.1">
    <property type="nucleotide sequence ID" value="NZ_FUWO01000002.1"/>
</dbReference>
<evidence type="ECO:0000313" key="5">
    <source>
        <dbReference type="Proteomes" id="UP000189941"/>
    </source>
</evidence>
<feature type="domain" description="Gfo/Idh/MocA-like oxidoreductase N-terminal" evidence="2">
    <location>
        <begin position="3"/>
        <end position="115"/>
    </location>
</feature>
<gene>
    <name evidence="4" type="ORF">SAMN02746011_00346</name>
</gene>
<dbReference type="STRING" id="1121925.SAMN02746011_00346"/>
<protein>
    <submittedName>
        <fullName evidence="4">Predicted dehydrogenase</fullName>
    </submittedName>
</protein>
<sequence>MLTIGYIGNGKSTNRYHLPFARKVEGIRIKSIYHRSQPKWQTFEDIHYTTDLDEILQDPEIDLIVITTYSDSHYHFAKLVLEAGKHALVEKPFTHTANEARELFQLAEAKGLMLQAFQNRRFDSDYLTTLKVIESGKLGDILELEMHFDYFRPEIPENVHEFKVEQSYLYGHACHTLDQLIAYFGKADHIHFDVRQLLGSNRMNDYFDIDLYYGKTKVSVKSSYFRIKTRPSFVVYGTKGMFIKEKKDRQEEHLKHFYMPDNPDFGLDAPEDYGTLTYIDSKGNYHEEKVVSEVGDYSRFYQNLYDTIVNGAPKTVSDDETLYQLEILEAGIESMIQ</sequence>
<dbReference type="InterPro" id="IPR000683">
    <property type="entry name" value="Gfo/Idh/MocA-like_OxRdtase_N"/>
</dbReference>
<organism evidence="4 5">
    <name type="scientific">Globicatella sulfidifaciens DSM 15739</name>
    <dbReference type="NCBI Taxonomy" id="1121925"/>
    <lineage>
        <taxon>Bacteria</taxon>
        <taxon>Bacillati</taxon>
        <taxon>Bacillota</taxon>
        <taxon>Bacilli</taxon>
        <taxon>Lactobacillales</taxon>
        <taxon>Aerococcaceae</taxon>
        <taxon>Globicatella</taxon>
    </lineage>
</organism>
<reference evidence="5" key="1">
    <citation type="submission" date="2017-02" db="EMBL/GenBank/DDBJ databases">
        <authorList>
            <person name="Varghese N."/>
            <person name="Submissions S."/>
        </authorList>
    </citation>
    <scope>NUCLEOTIDE SEQUENCE [LARGE SCALE GENOMIC DNA]</scope>
    <source>
        <strain evidence="5">DSM 15739</strain>
    </source>
</reference>
<dbReference type="SUPFAM" id="SSF51735">
    <property type="entry name" value="NAD(P)-binding Rossmann-fold domains"/>
    <property type="match status" value="1"/>
</dbReference>
<keyword evidence="5" id="KW-1185">Reference proteome</keyword>
<evidence type="ECO:0000313" key="4">
    <source>
        <dbReference type="EMBL" id="SJZ33011.1"/>
    </source>
</evidence>
<evidence type="ECO:0000259" key="2">
    <source>
        <dbReference type="Pfam" id="PF01408"/>
    </source>
</evidence>